<feature type="domain" description="Putative auto-transporter adhesin head GIN" evidence="2">
    <location>
        <begin position="35"/>
        <end position="236"/>
    </location>
</feature>
<keyword evidence="1" id="KW-0732">Signal</keyword>
<dbReference type="Gene3D" id="2.160.20.120">
    <property type="match status" value="1"/>
</dbReference>
<organism evidence="3 4">
    <name type="scientific">Sphingomonas parapaucimobilis NBRC 15100</name>
    <dbReference type="NCBI Taxonomy" id="1219049"/>
    <lineage>
        <taxon>Bacteria</taxon>
        <taxon>Pseudomonadati</taxon>
        <taxon>Pseudomonadota</taxon>
        <taxon>Alphaproteobacteria</taxon>
        <taxon>Sphingomonadales</taxon>
        <taxon>Sphingomonadaceae</taxon>
        <taxon>Sphingomonas</taxon>
    </lineage>
</organism>
<dbReference type="EMBL" id="BBPI01000095">
    <property type="protein sequence ID" value="GAM02611.1"/>
    <property type="molecule type" value="Genomic_DNA"/>
</dbReference>
<feature type="chain" id="PRO_5001982344" description="Putative auto-transporter adhesin head GIN domain-containing protein" evidence="1">
    <location>
        <begin position="21"/>
        <end position="252"/>
    </location>
</feature>
<accession>A0A0A1WC72</accession>
<gene>
    <name evidence="3" type="ORF">SP5_095_00130</name>
</gene>
<sequence>MKKMISAIALLSLAAVAAPAQESAQTTRGYDLRGFDRIDVGGCDIVTVSLGSGYAVSARGRAANIDLLRIDTIGGALRIRRKDNSCNGHDRRVAIAVTLPAIRAVRLSGAAEMNLPALEVPAFAVDTSGASVLRLSTLRSGTTSFGLSGASGVTVRSLRAERVKLDMSGASVLRADGDTGQLTIDSSGTSEVNTRALSARQVTIGASGTAHVRVGASEQANVSASGMADVSVEGNPRCTVARSGLARIACGR</sequence>
<evidence type="ECO:0000256" key="1">
    <source>
        <dbReference type="SAM" id="SignalP"/>
    </source>
</evidence>
<dbReference type="RefSeq" id="WP_042490672.1">
    <property type="nucleotide sequence ID" value="NZ_BBPI01000095.1"/>
</dbReference>
<reference evidence="3 4" key="1">
    <citation type="submission" date="2014-11" db="EMBL/GenBank/DDBJ databases">
        <title>Whole genome shotgun sequence of Sphingomonas parapaucimobilis NBRC 15100.</title>
        <authorList>
            <person name="Katano-Makiyama Y."/>
            <person name="Hosoyama A."/>
            <person name="Hashimoto M."/>
            <person name="Hosoyama Y."/>
            <person name="Noguchi M."/>
            <person name="Numata M."/>
            <person name="Tsuchikane K."/>
            <person name="Hirakata S."/>
            <person name="Uohara A."/>
            <person name="Shimodaira J."/>
            <person name="Ohji S."/>
            <person name="Ichikawa N."/>
            <person name="Kimura A."/>
            <person name="Yamazoe A."/>
            <person name="Fujita N."/>
        </authorList>
    </citation>
    <scope>NUCLEOTIDE SEQUENCE [LARGE SCALE GENOMIC DNA]</scope>
    <source>
        <strain evidence="3 4">NBRC 15100</strain>
    </source>
</reference>
<dbReference type="Proteomes" id="UP000032305">
    <property type="component" value="Unassembled WGS sequence"/>
</dbReference>
<feature type="signal peptide" evidence="1">
    <location>
        <begin position="1"/>
        <end position="20"/>
    </location>
</feature>
<keyword evidence="4" id="KW-1185">Reference proteome</keyword>
<evidence type="ECO:0000313" key="4">
    <source>
        <dbReference type="Proteomes" id="UP000032305"/>
    </source>
</evidence>
<dbReference type="InterPro" id="IPR021255">
    <property type="entry name" value="DUF2807"/>
</dbReference>
<proteinExistence type="predicted"/>
<dbReference type="AlphaFoldDB" id="A0A0A1WC72"/>
<dbReference type="eggNOG" id="COG1983">
    <property type="taxonomic scope" value="Bacteria"/>
</dbReference>
<name>A0A0A1WC72_9SPHN</name>
<protein>
    <recommendedName>
        <fullName evidence="2">Putative auto-transporter adhesin head GIN domain-containing protein</fullName>
    </recommendedName>
</protein>
<evidence type="ECO:0000313" key="3">
    <source>
        <dbReference type="EMBL" id="GAM02611.1"/>
    </source>
</evidence>
<evidence type="ECO:0000259" key="2">
    <source>
        <dbReference type="Pfam" id="PF10988"/>
    </source>
</evidence>
<dbReference type="Pfam" id="PF10988">
    <property type="entry name" value="DUF2807"/>
    <property type="match status" value="1"/>
</dbReference>
<comment type="caution">
    <text evidence="3">The sequence shown here is derived from an EMBL/GenBank/DDBJ whole genome shotgun (WGS) entry which is preliminary data.</text>
</comment>